<dbReference type="PANTHER" id="PTHR23110:SF111">
    <property type="entry name" value="LONGITUDINALS LACKING PROTEIN, ISOFORMS F_I_K_T"/>
    <property type="match status" value="1"/>
</dbReference>
<dbReference type="GO" id="GO:0007464">
    <property type="term" value="P:R3/R4 cell fate commitment"/>
    <property type="evidence" value="ECO:0007669"/>
    <property type="project" value="UniProtKB-ARBA"/>
</dbReference>
<dbReference type="GO" id="GO:0005634">
    <property type="term" value="C:nucleus"/>
    <property type="evidence" value="ECO:0007669"/>
    <property type="project" value="TreeGrafter"/>
</dbReference>
<dbReference type="GO" id="GO:0035167">
    <property type="term" value="P:larval lymph gland hemopoiesis"/>
    <property type="evidence" value="ECO:0007669"/>
    <property type="project" value="UniProtKB-ARBA"/>
</dbReference>
<dbReference type="GO" id="GO:0006357">
    <property type="term" value="P:regulation of transcription by RNA polymerase II"/>
    <property type="evidence" value="ECO:0007669"/>
    <property type="project" value="TreeGrafter"/>
</dbReference>
<dbReference type="GO" id="GO:0008406">
    <property type="term" value="P:gonad development"/>
    <property type="evidence" value="ECO:0007669"/>
    <property type="project" value="UniProtKB-ARBA"/>
</dbReference>
<evidence type="ECO:0000313" key="8">
    <source>
        <dbReference type="Proteomes" id="UP000283509"/>
    </source>
</evidence>
<evidence type="ECO:0000313" key="7">
    <source>
        <dbReference type="EMBL" id="ROT62725.1"/>
    </source>
</evidence>
<evidence type="ECO:0000259" key="6">
    <source>
        <dbReference type="PROSITE" id="PS50097"/>
    </source>
</evidence>
<dbReference type="Gene3D" id="3.30.710.10">
    <property type="entry name" value="Potassium Channel Kv1.1, Chain A"/>
    <property type="match status" value="1"/>
</dbReference>
<dbReference type="Pfam" id="PF00651">
    <property type="entry name" value="BTB"/>
    <property type="match status" value="1"/>
</dbReference>
<organism evidence="7 8">
    <name type="scientific">Penaeus vannamei</name>
    <name type="common">Whiteleg shrimp</name>
    <name type="synonym">Litopenaeus vannamei</name>
    <dbReference type="NCBI Taxonomy" id="6689"/>
    <lineage>
        <taxon>Eukaryota</taxon>
        <taxon>Metazoa</taxon>
        <taxon>Ecdysozoa</taxon>
        <taxon>Arthropoda</taxon>
        <taxon>Crustacea</taxon>
        <taxon>Multicrustacea</taxon>
        <taxon>Malacostraca</taxon>
        <taxon>Eumalacostraca</taxon>
        <taxon>Eucarida</taxon>
        <taxon>Decapoda</taxon>
        <taxon>Dendrobranchiata</taxon>
        <taxon>Penaeoidea</taxon>
        <taxon>Penaeidae</taxon>
        <taxon>Penaeus</taxon>
    </lineage>
</organism>
<sequence length="239" mass="26933">MAEDYEDSDFSLSWTDHLQVLQRVITALRYKEQFADVTLVCNKKHYPAHKFVLAMCSSYFEELFEHIPSKHPIIVLAGIPSEALEKLLDFMYLGQAEVHGKDFDRLLEVAQELRIRGLMNTSDHPENQVQVENQTVFQSIKQEVVEGVKVAEPVSLAEFSLNGELVEIVGEQGKNEVKELVDLKAVKNANGDHVLTHTVTSSMVVESCRGETQSVPATTFQNAQDITIPCNRKLVPKEH</sequence>
<dbReference type="PANTHER" id="PTHR23110">
    <property type="entry name" value="BTB DOMAIN TRANSCRIPTION FACTOR"/>
    <property type="match status" value="1"/>
</dbReference>
<dbReference type="GO" id="GO:0007526">
    <property type="term" value="P:larval somatic muscle development"/>
    <property type="evidence" value="ECO:0007669"/>
    <property type="project" value="UniProtKB-ARBA"/>
</dbReference>
<comment type="caution">
    <text evidence="7">The sequence shown here is derived from an EMBL/GenBank/DDBJ whole genome shotgun (WGS) entry which is preliminary data.</text>
</comment>
<keyword evidence="2" id="KW-0221">Differentiation</keyword>
<accession>A0A3R7QBR5</accession>
<evidence type="ECO:0000256" key="4">
    <source>
        <dbReference type="ARBA" id="ARBA00023242"/>
    </source>
</evidence>
<dbReference type="CDD" id="cd18315">
    <property type="entry name" value="BTB_POZ_BAB-like"/>
    <property type="match status" value="1"/>
</dbReference>
<dbReference type="GO" id="GO:0016199">
    <property type="term" value="P:axon midline choice point recognition"/>
    <property type="evidence" value="ECO:0007669"/>
    <property type="project" value="UniProtKB-ARBA"/>
</dbReference>
<dbReference type="SMART" id="SM00225">
    <property type="entry name" value="BTB"/>
    <property type="match status" value="1"/>
</dbReference>
<comment type="function">
    <text evidence="5">Putative transcription factor required for axon growth and guidance in the central and peripheral nervous systems. Repels CNS axons away from the midline by promoting the expression of the midline repellent sli and its receptor robo.</text>
</comment>
<protein>
    <submittedName>
        <fullName evidence="7">Broad complex</fullName>
    </submittedName>
</protein>
<reference evidence="7 8" key="2">
    <citation type="submission" date="2019-01" db="EMBL/GenBank/DDBJ databases">
        <title>The decoding of complex shrimp genome reveals the adaptation for benthos swimmer, frequently molting mechanism and breeding impact on genome.</title>
        <authorList>
            <person name="Sun Y."/>
            <person name="Gao Y."/>
            <person name="Yu Y."/>
        </authorList>
    </citation>
    <scope>NUCLEOTIDE SEQUENCE [LARGE SCALE GENOMIC DNA]</scope>
    <source>
        <tissue evidence="7">Muscle</tissue>
    </source>
</reference>
<dbReference type="GO" id="GO:0048813">
    <property type="term" value="P:dendrite morphogenesis"/>
    <property type="evidence" value="ECO:0007669"/>
    <property type="project" value="UniProtKB-ARBA"/>
</dbReference>
<dbReference type="InterPro" id="IPR000210">
    <property type="entry name" value="BTB/POZ_dom"/>
</dbReference>
<gene>
    <name evidence="7" type="ORF">C7M84_019440</name>
</gene>
<dbReference type="InterPro" id="IPR011333">
    <property type="entry name" value="SKP1/BTB/POZ_sf"/>
</dbReference>
<dbReference type="PROSITE" id="PS50097">
    <property type="entry name" value="BTB"/>
    <property type="match status" value="1"/>
</dbReference>
<keyword evidence="4" id="KW-0539">Nucleus</keyword>
<keyword evidence="1" id="KW-0217">Developmental protein</keyword>
<keyword evidence="8" id="KW-1185">Reference proteome</keyword>
<evidence type="ECO:0000256" key="3">
    <source>
        <dbReference type="ARBA" id="ARBA00022902"/>
    </source>
</evidence>
<feature type="domain" description="BTB" evidence="6">
    <location>
        <begin position="35"/>
        <end position="100"/>
    </location>
</feature>
<evidence type="ECO:0000256" key="5">
    <source>
        <dbReference type="ARBA" id="ARBA00037382"/>
    </source>
</evidence>
<dbReference type="Proteomes" id="UP000283509">
    <property type="component" value="Unassembled WGS sequence"/>
</dbReference>
<dbReference type="AlphaFoldDB" id="A0A3R7QBR5"/>
<dbReference type="SUPFAM" id="SSF54695">
    <property type="entry name" value="POZ domain"/>
    <property type="match status" value="1"/>
</dbReference>
<evidence type="ECO:0000256" key="1">
    <source>
        <dbReference type="ARBA" id="ARBA00022473"/>
    </source>
</evidence>
<dbReference type="EMBL" id="QCYY01003560">
    <property type="protein sequence ID" value="ROT62725.1"/>
    <property type="molecule type" value="Genomic_DNA"/>
</dbReference>
<dbReference type="OrthoDB" id="6482909at2759"/>
<proteinExistence type="predicted"/>
<reference evidence="7 8" key="1">
    <citation type="submission" date="2018-04" db="EMBL/GenBank/DDBJ databases">
        <authorList>
            <person name="Zhang X."/>
            <person name="Yuan J."/>
            <person name="Li F."/>
            <person name="Xiang J."/>
        </authorList>
    </citation>
    <scope>NUCLEOTIDE SEQUENCE [LARGE SCALE GENOMIC DNA]</scope>
    <source>
        <tissue evidence="7">Muscle</tissue>
    </source>
</reference>
<keyword evidence="3" id="KW-0524">Neurogenesis</keyword>
<dbReference type="GO" id="GO:0045467">
    <property type="term" value="P:R7 cell development"/>
    <property type="evidence" value="ECO:0007669"/>
    <property type="project" value="UniProtKB-ARBA"/>
</dbReference>
<dbReference type="GO" id="GO:0045476">
    <property type="term" value="P:nurse cell apoptotic process"/>
    <property type="evidence" value="ECO:0007669"/>
    <property type="project" value="UniProtKB-ARBA"/>
</dbReference>
<name>A0A3R7QBR5_PENVA</name>
<dbReference type="InterPro" id="IPR051095">
    <property type="entry name" value="Dros_DevTransReg"/>
</dbReference>
<evidence type="ECO:0000256" key="2">
    <source>
        <dbReference type="ARBA" id="ARBA00022782"/>
    </source>
</evidence>